<comment type="caution">
    <text evidence="2">The sequence shown here is derived from an EMBL/GenBank/DDBJ whole genome shotgun (WGS) entry which is preliminary data.</text>
</comment>
<dbReference type="EMBL" id="BIMR01000319">
    <property type="protein sequence ID" value="GCE78146.1"/>
    <property type="molecule type" value="Genomic_DNA"/>
</dbReference>
<dbReference type="Pfam" id="PF00941">
    <property type="entry name" value="FAD_binding_5"/>
    <property type="match status" value="1"/>
</dbReference>
<sequence>MLFPQAMDLVDVRDVRVARTRPQTVPLPGEVVLGGGTWLFSEPQPGVHGLVDVTTAGWEPWTRTPDGLRVAATCTLAELAAIPAQPGWSAQSLFGTAVDALLGSWKIHRVATVGGNLCLALPAGPMIALAAALDGTALVWTPDGGERRVPVLDLVTGVRRTTLRAGEVLRAVDLPEHALTARVASRRASLSALGRSAAFVLARRDADGTFVLTVTASTDRPRQVRLPGVPTDVPTDVPTAADVVDAVDAIGDWYDDPHGDPRWRRATTLRFARELRDELAGGAA</sequence>
<organism evidence="2 3">
    <name type="scientific">Cellulomonas biazotea</name>
    <dbReference type="NCBI Taxonomy" id="1709"/>
    <lineage>
        <taxon>Bacteria</taxon>
        <taxon>Bacillati</taxon>
        <taxon>Actinomycetota</taxon>
        <taxon>Actinomycetes</taxon>
        <taxon>Micrococcales</taxon>
        <taxon>Cellulomonadaceae</taxon>
        <taxon>Cellulomonas</taxon>
    </lineage>
</organism>
<accession>A0A402DVN9</accession>
<dbReference type="InterPro" id="IPR002346">
    <property type="entry name" value="Mopterin_DH_FAD-bd"/>
</dbReference>
<dbReference type="GO" id="GO:0016491">
    <property type="term" value="F:oxidoreductase activity"/>
    <property type="evidence" value="ECO:0007669"/>
    <property type="project" value="InterPro"/>
</dbReference>
<dbReference type="Gene3D" id="3.30.465.10">
    <property type="match status" value="1"/>
</dbReference>
<gene>
    <name evidence="2" type="ORF">CBZ_32020</name>
</gene>
<feature type="domain" description="FAD-binding PCMH-type" evidence="1">
    <location>
        <begin position="2"/>
        <end position="179"/>
    </location>
</feature>
<evidence type="ECO:0000259" key="1">
    <source>
        <dbReference type="PROSITE" id="PS51387"/>
    </source>
</evidence>
<dbReference type="SUPFAM" id="SSF56176">
    <property type="entry name" value="FAD-binding/transporter-associated domain-like"/>
    <property type="match status" value="1"/>
</dbReference>
<dbReference type="Proteomes" id="UP000289954">
    <property type="component" value="Unassembled WGS sequence"/>
</dbReference>
<keyword evidence="3" id="KW-1185">Reference proteome</keyword>
<dbReference type="InterPro" id="IPR051312">
    <property type="entry name" value="Diverse_Substr_Oxidored"/>
</dbReference>
<dbReference type="GO" id="GO:0071949">
    <property type="term" value="F:FAD binding"/>
    <property type="evidence" value="ECO:0007669"/>
    <property type="project" value="InterPro"/>
</dbReference>
<dbReference type="PANTHER" id="PTHR42659">
    <property type="entry name" value="XANTHINE DEHYDROGENASE SUBUNIT C-RELATED"/>
    <property type="match status" value="1"/>
</dbReference>
<reference evidence="2 3" key="1">
    <citation type="submission" date="2019-01" db="EMBL/GenBank/DDBJ databases">
        <title>Draft genome sequence of Cellulomonas takizawaensis strain TKZ-21.</title>
        <authorList>
            <person name="Yamamura H."/>
            <person name="Hayashi T."/>
            <person name="Hamada M."/>
            <person name="Serisawa Y."/>
            <person name="Matsuyama K."/>
            <person name="Nakagawa Y."/>
            <person name="Otoguro M."/>
            <person name="Yanagida F."/>
            <person name="Hayakawa M."/>
        </authorList>
    </citation>
    <scope>NUCLEOTIDE SEQUENCE [LARGE SCALE GENOMIC DNA]</scope>
    <source>
        <strain evidence="2 3">NBRC12680</strain>
    </source>
</reference>
<dbReference type="InterPro" id="IPR036318">
    <property type="entry name" value="FAD-bd_PCMH-like_sf"/>
</dbReference>
<proteinExistence type="predicted"/>
<evidence type="ECO:0000313" key="3">
    <source>
        <dbReference type="Proteomes" id="UP000289954"/>
    </source>
</evidence>
<dbReference type="PROSITE" id="PS51387">
    <property type="entry name" value="FAD_PCMH"/>
    <property type="match status" value="1"/>
</dbReference>
<dbReference type="InterPro" id="IPR016166">
    <property type="entry name" value="FAD-bd_PCMH"/>
</dbReference>
<protein>
    <submittedName>
        <fullName evidence="2">FAD-binding molybdopterin dehydrogenase</fullName>
    </submittedName>
</protein>
<dbReference type="AlphaFoldDB" id="A0A402DVN9"/>
<dbReference type="PANTHER" id="PTHR42659:SF9">
    <property type="entry name" value="XANTHINE DEHYDROGENASE FAD-BINDING SUBUNIT XDHB-RELATED"/>
    <property type="match status" value="1"/>
</dbReference>
<name>A0A402DVN9_9CELL</name>
<evidence type="ECO:0000313" key="2">
    <source>
        <dbReference type="EMBL" id="GCE78146.1"/>
    </source>
</evidence>
<dbReference type="InterPro" id="IPR016169">
    <property type="entry name" value="FAD-bd_PCMH_sub2"/>
</dbReference>